<dbReference type="Proteomes" id="UP000245626">
    <property type="component" value="Unassembled WGS sequence"/>
</dbReference>
<name>A0ACD0NWA3_9BASI</name>
<gene>
    <name evidence="1" type="ORF">IE53DRAFT_387619</name>
</gene>
<reference evidence="1 2" key="1">
    <citation type="journal article" date="2018" name="Mol. Biol. Evol.">
        <title>Broad Genomic Sampling Reveals a Smut Pathogenic Ancestry of the Fungal Clade Ustilaginomycotina.</title>
        <authorList>
            <person name="Kijpornyongpan T."/>
            <person name="Mondo S.J."/>
            <person name="Barry K."/>
            <person name="Sandor L."/>
            <person name="Lee J."/>
            <person name="Lipzen A."/>
            <person name="Pangilinan J."/>
            <person name="LaButti K."/>
            <person name="Hainaut M."/>
            <person name="Henrissat B."/>
            <person name="Grigoriev I.V."/>
            <person name="Spatafora J.W."/>
            <person name="Aime M.C."/>
        </authorList>
    </citation>
    <scope>NUCLEOTIDE SEQUENCE [LARGE SCALE GENOMIC DNA]</scope>
    <source>
        <strain evidence="1 2">SA 807</strain>
    </source>
</reference>
<sequence>MNQSYMKRLRQSTRNNLSLNGPLPGSPSNLASTSAIAQTPTPPPGSAAAAALARAEQQALHELEHGSDTTAPATPTLDTQQAAALSPPPSAPRTRQSSPSLQTNSSKRKSRSSRPDGITSSLVAKRSKSSRQPTSQKYEPPATRLSDLGGIASSIEKVLELIAMPLCHPEIYSHTGVKPPRGVLLHGPPGCGKTMLAGALAGELSVPFLSISAPSIVSGTSGESEKTLRDTFEEAASIAPCILFIDEIDAITPKRETAQREMERRIVAQLLTCLDDLSWEKTDGKPVMIIGATNRPDSLDPALRRAGRFDHEIAMGVPDEDGREQILRVLASKLRLAGDFDFRALAKATPGYVGADLTALTGAAGIIAVKRIFQELGVDLPAEEKEPAQIDAVRDEQVTTPADTPASQAEASPDVEMRMDEDSIASTQAATTSEDPVPPVPVAESGLEGEAAPSSGPPKVSSSVQPSSSFFDSLPESLRTSSIATFLRTHPLPLSATQLEPLAISNEDFVAALPSVQPSSKREGFATVPDVTWSDVGALHDTREELSMAIVQPIRRPELFKAVGVSASSGVLLWGPPGCGKTLLAKAVANESRANFISVKGPELLNKYVGESEKAVRQVFARARTSSPCVIFFDELDALVPRRDDALSESSSRVVNTLLTELDGLESRVQTYVIAATNRPDMIDPAMCRPGRLDKLLYVDLPTCEERFEILKTLTKKTPMLDGSQVDREDRSQVVDLWKISQDPRCEGFSGADLAALTREAAVSALKETIQFSISLEEGGEELSGGSKKDKAGETKPRSSPPKVLVNHLHFLKALEKVQPSVSIAQRRKYSNLRNRLSGLPTGRHRLDSNADGRRKDEGEEDAAADNKSGSNEPNDREGMITN</sequence>
<evidence type="ECO:0000313" key="1">
    <source>
        <dbReference type="EMBL" id="PWN50105.1"/>
    </source>
</evidence>
<proteinExistence type="predicted"/>
<evidence type="ECO:0000313" key="2">
    <source>
        <dbReference type="Proteomes" id="UP000245626"/>
    </source>
</evidence>
<accession>A0ACD0NWA3</accession>
<dbReference type="EMBL" id="KZ819968">
    <property type="protein sequence ID" value="PWN50105.1"/>
    <property type="molecule type" value="Genomic_DNA"/>
</dbReference>
<keyword evidence="2" id="KW-1185">Reference proteome</keyword>
<protein>
    <submittedName>
        <fullName evidence="1">AAA-domain-containing protein</fullName>
    </submittedName>
</protein>
<organism evidence="1 2">
    <name type="scientific">Violaceomyces palustris</name>
    <dbReference type="NCBI Taxonomy" id="1673888"/>
    <lineage>
        <taxon>Eukaryota</taxon>
        <taxon>Fungi</taxon>
        <taxon>Dikarya</taxon>
        <taxon>Basidiomycota</taxon>
        <taxon>Ustilaginomycotina</taxon>
        <taxon>Ustilaginomycetes</taxon>
        <taxon>Violaceomycetales</taxon>
        <taxon>Violaceomycetaceae</taxon>
        <taxon>Violaceomyces</taxon>
    </lineage>
</organism>